<gene>
    <name evidence="1" type="ORF">N5D09_02855</name>
</gene>
<dbReference type="EMBL" id="JAOCDG010000003">
    <property type="protein sequence ID" value="MDH0687026.1"/>
    <property type="molecule type" value="Genomic_DNA"/>
</dbReference>
<name>A0ABD4XWF7_STUST</name>
<organism evidence="1 2">
    <name type="scientific">Stutzerimonas stutzeri</name>
    <name type="common">Pseudomonas stutzeri</name>
    <dbReference type="NCBI Taxonomy" id="316"/>
    <lineage>
        <taxon>Bacteria</taxon>
        <taxon>Pseudomonadati</taxon>
        <taxon>Pseudomonadota</taxon>
        <taxon>Gammaproteobacteria</taxon>
        <taxon>Pseudomonadales</taxon>
        <taxon>Pseudomonadaceae</taxon>
        <taxon>Stutzerimonas</taxon>
    </lineage>
</organism>
<dbReference type="AlphaFoldDB" id="A0ABD4XWF7"/>
<sequence>MAQSFRWSRGSEVSPDQWRAFCLAVSVMLSRSVSIPLGDEHGHLVEADAAFLRLPPLGAGADAFDALPVAVRINGVDSESDTPFALQRDSHEGAFSTEHAHGHLVYGALLLAASTLNGFKLQVECTEQEGGYGMALAQAALVEVFPNLPPASVESFFASFPGAEEVQAMAGRAAGYGKLINRVDELIASTDGKEPAGRFEVVTLRTARAVRHRLQIGVDHKFDAEYSLHSLEGFFNQSKFLEPAPLWAELNP</sequence>
<dbReference type="RefSeq" id="WP_279648991.1">
    <property type="nucleotide sequence ID" value="NZ_JAOCDG010000003.1"/>
</dbReference>
<comment type="caution">
    <text evidence="1">The sequence shown here is derived from an EMBL/GenBank/DDBJ whole genome shotgun (WGS) entry which is preliminary data.</text>
</comment>
<reference evidence="1" key="1">
    <citation type="submission" date="2022-09" db="EMBL/GenBank/DDBJ databases">
        <title>Intensive care unit water sources are persistently colonized with multi-drug resistant bacteria and are the site of extensive horizontal gene transfer of antibiotic resistance genes.</title>
        <authorList>
            <person name="Diorio-Toth L."/>
        </authorList>
    </citation>
    <scope>NUCLEOTIDE SEQUENCE</scope>
    <source>
        <strain evidence="1">GD03864</strain>
    </source>
</reference>
<proteinExistence type="predicted"/>
<evidence type="ECO:0000313" key="2">
    <source>
        <dbReference type="Proteomes" id="UP001161139"/>
    </source>
</evidence>
<protein>
    <submittedName>
        <fullName evidence="1">Uncharacterized protein</fullName>
    </submittedName>
</protein>
<evidence type="ECO:0000313" key="1">
    <source>
        <dbReference type="EMBL" id="MDH0687026.1"/>
    </source>
</evidence>
<dbReference type="Proteomes" id="UP001161139">
    <property type="component" value="Unassembled WGS sequence"/>
</dbReference>
<accession>A0ABD4XWF7</accession>